<keyword evidence="8" id="KW-0547">Nucleotide-binding</keyword>
<keyword evidence="16" id="KW-0812">Transmembrane</keyword>
<evidence type="ECO:0000256" key="8">
    <source>
        <dbReference type="ARBA" id="ARBA00022741"/>
    </source>
</evidence>
<evidence type="ECO:0000256" key="16">
    <source>
        <dbReference type="SAM" id="Phobius"/>
    </source>
</evidence>
<dbReference type="InterPro" id="IPR005467">
    <property type="entry name" value="His_kinase_dom"/>
</dbReference>
<dbReference type="InterPro" id="IPR003661">
    <property type="entry name" value="HisK_dim/P_dom"/>
</dbReference>
<evidence type="ECO:0000256" key="11">
    <source>
        <dbReference type="ARBA" id="ARBA00023012"/>
    </source>
</evidence>
<dbReference type="InterPro" id="IPR001610">
    <property type="entry name" value="PAC"/>
</dbReference>
<dbReference type="PROSITE" id="PS50112">
    <property type="entry name" value="PAS"/>
    <property type="match status" value="4"/>
</dbReference>
<organism evidence="20 21">
    <name type="scientific">Pseudomonas borbori</name>
    <dbReference type="NCBI Taxonomy" id="289003"/>
    <lineage>
        <taxon>Bacteria</taxon>
        <taxon>Pseudomonadati</taxon>
        <taxon>Pseudomonadota</taxon>
        <taxon>Gammaproteobacteria</taxon>
        <taxon>Pseudomonadales</taxon>
        <taxon>Pseudomonadaceae</taxon>
        <taxon>Pseudomonas</taxon>
    </lineage>
</organism>
<dbReference type="Pfam" id="PF00989">
    <property type="entry name" value="PAS"/>
    <property type="match status" value="2"/>
</dbReference>
<dbReference type="InterPro" id="IPR003594">
    <property type="entry name" value="HATPase_dom"/>
</dbReference>
<dbReference type="Proteomes" id="UP000198784">
    <property type="component" value="Unassembled WGS sequence"/>
</dbReference>
<dbReference type="RefSeq" id="WP_090503825.1">
    <property type="nucleotide sequence ID" value="NZ_FOWX01000028.1"/>
</dbReference>
<dbReference type="SUPFAM" id="SSF55785">
    <property type="entry name" value="PYP-like sensor domain (PAS domain)"/>
    <property type="match status" value="5"/>
</dbReference>
<keyword evidence="6" id="KW-0597">Phosphoprotein</keyword>
<name>A0A1I5V144_9PSED</name>
<dbReference type="PRINTS" id="PR00344">
    <property type="entry name" value="BCTRLSENSOR"/>
</dbReference>
<dbReference type="Gene3D" id="3.30.565.10">
    <property type="entry name" value="Histidine kinase-like ATPase, C-terminal domain"/>
    <property type="match status" value="1"/>
</dbReference>
<dbReference type="PROSITE" id="PS50113">
    <property type="entry name" value="PAC"/>
    <property type="match status" value="5"/>
</dbReference>
<evidence type="ECO:0000256" key="6">
    <source>
        <dbReference type="ARBA" id="ARBA00022553"/>
    </source>
</evidence>
<dbReference type="SUPFAM" id="SSF55874">
    <property type="entry name" value="ATPase domain of HSP90 chaperone/DNA topoisomerase II/histidine kinase"/>
    <property type="match status" value="1"/>
</dbReference>
<dbReference type="NCBIfam" id="TIGR00229">
    <property type="entry name" value="sensory_box"/>
    <property type="match status" value="5"/>
</dbReference>
<evidence type="ECO:0000259" key="19">
    <source>
        <dbReference type="PROSITE" id="PS50113"/>
    </source>
</evidence>
<feature type="domain" description="PAS" evidence="18">
    <location>
        <begin position="1123"/>
        <end position="1193"/>
    </location>
</feature>
<evidence type="ECO:0000256" key="2">
    <source>
        <dbReference type="ARBA" id="ARBA00004236"/>
    </source>
</evidence>
<keyword evidence="9" id="KW-0418">Kinase</keyword>
<dbReference type="Gene3D" id="1.10.287.130">
    <property type="match status" value="1"/>
</dbReference>
<dbReference type="GO" id="GO:0045121">
    <property type="term" value="C:membrane raft"/>
    <property type="evidence" value="ECO:0007669"/>
    <property type="project" value="UniProtKB-SubCell"/>
</dbReference>
<dbReference type="InterPro" id="IPR013767">
    <property type="entry name" value="PAS_fold"/>
</dbReference>
<reference evidence="21" key="1">
    <citation type="submission" date="2016-10" db="EMBL/GenBank/DDBJ databases">
        <authorList>
            <person name="Varghese N."/>
            <person name="Submissions S."/>
        </authorList>
    </citation>
    <scope>NUCLEOTIDE SEQUENCE [LARGE SCALE GENOMIC DNA]</scope>
    <source>
        <strain evidence="21">DSM 17834</strain>
    </source>
</reference>
<dbReference type="InterPro" id="IPR029150">
    <property type="entry name" value="dCache_3"/>
</dbReference>
<dbReference type="FunFam" id="1.10.287.130:FF:000001">
    <property type="entry name" value="Two-component sensor histidine kinase"/>
    <property type="match status" value="1"/>
</dbReference>
<dbReference type="Pfam" id="PF02518">
    <property type="entry name" value="HATPase_c"/>
    <property type="match status" value="1"/>
</dbReference>
<dbReference type="InterPro" id="IPR000700">
    <property type="entry name" value="PAS-assoc_C"/>
</dbReference>
<dbReference type="Pfam" id="PF14827">
    <property type="entry name" value="dCache_3"/>
    <property type="match status" value="1"/>
</dbReference>
<dbReference type="EC" id="2.7.13.3" evidence="4"/>
<dbReference type="STRING" id="289003.SAMN05216190_12838"/>
<dbReference type="InterPro" id="IPR052162">
    <property type="entry name" value="Sensor_kinase/Photoreceptor"/>
</dbReference>
<evidence type="ECO:0000313" key="20">
    <source>
        <dbReference type="EMBL" id="SFQ01201.1"/>
    </source>
</evidence>
<dbReference type="SMART" id="SM00086">
    <property type="entry name" value="PAC"/>
    <property type="match status" value="5"/>
</dbReference>
<dbReference type="SUPFAM" id="SSF47384">
    <property type="entry name" value="Homodimeric domain of signal transducing histidine kinase"/>
    <property type="match status" value="1"/>
</dbReference>
<dbReference type="PANTHER" id="PTHR43304">
    <property type="entry name" value="PHYTOCHROME-LIKE PROTEIN CPH1"/>
    <property type="match status" value="1"/>
</dbReference>
<dbReference type="CDD" id="cd00130">
    <property type="entry name" value="PAS"/>
    <property type="match status" value="5"/>
</dbReference>
<dbReference type="SMART" id="SM00387">
    <property type="entry name" value="HATPase_c"/>
    <property type="match status" value="1"/>
</dbReference>
<dbReference type="Pfam" id="PF08447">
    <property type="entry name" value="PAS_3"/>
    <property type="match status" value="3"/>
</dbReference>
<feature type="coiled-coil region" evidence="15">
    <location>
        <begin position="533"/>
        <end position="569"/>
    </location>
</feature>
<evidence type="ECO:0000256" key="3">
    <source>
        <dbReference type="ARBA" id="ARBA00004314"/>
    </source>
</evidence>
<evidence type="ECO:0000313" key="21">
    <source>
        <dbReference type="Proteomes" id="UP000198784"/>
    </source>
</evidence>
<feature type="domain" description="PAC" evidence="19">
    <location>
        <begin position="1197"/>
        <end position="1249"/>
    </location>
</feature>
<dbReference type="SMART" id="SM00065">
    <property type="entry name" value="GAF"/>
    <property type="match status" value="2"/>
</dbReference>
<evidence type="ECO:0000256" key="7">
    <source>
        <dbReference type="ARBA" id="ARBA00022679"/>
    </source>
</evidence>
<keyword evidence="15" id="KW-0175">Coiled coil</keyword>
<dbReference type="EMBL" id="FOWX01000028">
    <property type="protein sequence ID" value="SFQ01201.1"/>
    <property type="molecule type" value="Genomic_DNA"/>
</dbReference>
<evidence type="ECO:0000256" key="15">
    <source>
        <dbReference type="SAM" id="Coils"/>
    </source>
</evidence>
<comment type="catalytic activity">
    <reaction evidence="1">
        <text>ATP + protein L-histidine = ADP + protein N-phospho-L-histidine.</text>
        <dbReference type="EC" id="2.7.13.3"/>
    </reaction>
</comment>
<evidence type="ECO:0000256" key="4">
    <source>
        <dbReference type="ARBA" id="ARBA00012438"/>
    </source>
</evidence>
<dbReference type="PROSITE" id="PS50109">
    <property type="entry name" value="HIS_KIN"/>
    <property type="match status" value="1"/>
</dbReference>
<dbReference type="PANTHER" id="PTHR43304:SF1">
    <property type="entry name" value="PAC DOMAIN-CONTAINING PROTEIN"/>
    <property type="match status" value="1"/>
</dbReference>
<sequence>MNREEKSSAIRWIVGLGSLGLALFFAVLGWLALNERESFWQLQLTKQADLQRLALHSSQRRQRDQAQLLAESMAADSWAIELVRQAYALHNSGTPDRAAANAIRNQLYTRLAPRWRNLQSSHPFKLYIHLAPTSEVLLRVHQPERFGDSPAAQRSMLADVLRDEQSKAGLGLGVDSLVMRAMTPLQVDGTLEPVIIGALEVTLSLHNDLQQLDRELDAGVALLLERSAQQAPLSGGMLRPPDGASGYWQLEGYSRAQVQNWQTQRLLPAPAAGDTFKLLEDQGHTYLLTQVVLPSYRSAHTAGPGTPAVALTWRDVSEQFARHQSDQQWLLGKWLLAWLGAEALLLLLLLSTRRASQTLISRHRDELQHKHQQSEQSRQLLAVIAQAQAAYITAQNQREAFDALLARILELTASQFGFIGEVLEDEQGAPHLHTYSISNIAWDSANAEHLAQGMELRNLDSLFGQVMRSGEALISNHPAQHPHSGGLPPGHPPLLAFAGLPIHAHGRLVGMLGVANRADGYPQTLAEQLQPLLATLGQLIEALRRDVQREQAQQHLQRQQEALRALNEIAALPTLSSQEQLRQALQLGASFYRVPLAIISQIEAEDYQVRVQVSPAGTLSDGQHFPLGDTCCSLTLRSDEVLAIECMGQSVHAAHPCYPLFSLETYIGIAIWVAGKRFGTLCFASPEARSRPFDEADREFLRLFARWIGATLERQQQEQTRQNLLERLDQAQQIARLGHWQANLQTGELDWSSTIFDIFGYDPAKFAPDVEAFKRCVHPDDLTLFEASEQRALAGGLHDLVHRIVRPDGEIRWVHELARLQPDAQGRMSLLAGTVQDVSELKQREAQVHEARAFLQAVLDSATGVAIIATDTRGLISLFNPGAELLLGYRAEEVIGRHSPLLFHQAEELRVRGSELSRELGREIHGFEVFVATIQGGEAQTRQWTYQRKDGESRLVNLTISAIRDEHESIHGYLGIATDVSALQQATRALQKSESRFRGMVANLPGVVYRCRHDADWSMRFMGDEIEQLSGYPASDFIDNRVRSYASVIHPDDRASTYAIEAQIARKEVFELTYRLRHADGHSVWVREKGRGEYDGQGNLLWLDGFIWDISERQRVEDELELSQQRFSSAFNTAPLGMALVSPAGRWLEVNDKLCQILGYNRDELLHGDFQRITHPDDLAADLENTESLLAGRINAYQMEKRYLDKLGRTIWALLSVSLVRDGEGRPVHFVTQIQDFSDRVATERAIREREHYLRTVLEHVLDAIVTIDEMGRIETFNRAAEHLFGYRQEEVAGQNVNMLMPEPHHSAHDGYLARYRRTGESSLIGTVRELSGLRRNGESFAMELAVSQISHQGQRRFIAVIRDISERKRIERMKNEFVSTVSHELRTPLTAIAGSLSLINAGVLGAVPAGMQQMLTIAQDNSRHLSELINDLLDMDKLVAGKMPIELSEQPLRPLLEQAIAQNQPYASQYRVQLQLREPMPAVRVRVDSQRLAQVLANLLSNAAKFSPAGQLVEVAVQQRDAQLRVSVRDQGPGIAEAFKASIFAKFSQADASDTRQKGGTGLGLAISKELIERMGGQIGFDSVEGQGATFWFELPLTNGAEL</sequence>
<dbReference type="SMART" id="SM00091">
    <property type="entry name" value="PAS"/>
    <property type="match status" value="5"/>
</dbReference>
<dbReference type="CDD" id="cd00082">
    <property type="entry name" value="HisKA"/>
    <property type="match status" value="1"/>
</dbReference>
<evidence type="ECO:0000259" key="18">
    <source>
        <dbReference type="PROSITE" id="PS50112"/>
    </source>
</evidence>
<dbReference type="GO" id="GO:0006355">
    <property type="term" value="P:regulation of DNA-templated transcription"/>
    <property type="evidence" value="ECO:0007669"/>
    <property type="project" value="InterPro"/>
</dbReference>
<dbReference type="InterPro" id="IPR003018">
    <property type="entry name" value="GAF"/>
</dbReference>
<keyword evidence="7" id="KW-0808">Transferase</keyword>
<evidence type="ECO:0000259" key="17">
    <source>
        <dbReference type="PROSITE" id="PS50109"/>
    </source>
</evidence>
<evidence type="ECO:0000256" key="14">
    <source>
        <dbReference type="ARBA" id="ARBA00070616"/>
    </source>
</evidence>
<dbReference type="CDD" id="cd16922">
    <property type="entry name" value="HATPase_EvgS-ArcB-TorS-like"/>
    <property type="match status" value="1"/>
</dbReference>
<feature type="domain" description="PAC" evidence="19">
    <location>
        <begin position="940"/>
        <end position="992"/>
    </location>
</feature>
<feature type="transmembrane region" description="Helical" evidence="16">
    <location>
        <begin position="12"/>
        <end position="33"/>
    </location>
</feature>
<accession>A0A1I5V144</accession>
<comment type="function">
    <text evidence="13">Putative oxygen sensor; modulates the activity of FixJ, a transcriptional activator of nitrogen fixation fixK gene. FixL probably acts as a kinase that phosphorylates FixJ.</text>
</comment>
<evidence type="ECO:0000256" key="13">
    <source>
        <dbReference type="ARBA" id="ARBA00059827"/>
    </source>
</evidence>
<dbReference type="InterPro" id="IPR036097">
    <property type="entry name" value="HisK_dim/P_sf"/>
</dbReference>
<dbReference type="FunFam" id="3.30.450.20:FF:000060">
    <property type="entry name" value="Sensor protein FixL"/>
    <property type="match status" value="1"/>
</dbReference>
<keyword evidence="5" id="KW-1003">Cell membrane</keyword>
<dbReference type="Gene3D" id="2.10.70.100">
    <property type="match status" value="1"/>
</dbReference>
<feature type="domain" description="Histidine kinase" evidence="17">
    <location>
        <begin position="1381"/>
        <end position="1600"/>
    </location>
</feature>
<dbReference type="SMART" id="SM00388">
    <property type="entry name" value="HisKA"/>
    <property type="match status" value="1"/>
</dbReference>
<evidence type="ECO:0000256" key="1">
    <source>
        <dbReference type="ARBA" id="ARBA00000085"/>
    </source>
</evidence>
<dbReference type="FunFam" id="3.30.565.10:FF:000023">
    <property type="entry name" value="PAS domain-containing sensor histidine kinase"/>
    <property type="match status" value="1"/>
</dbReference>
<dbReference type="Gene3D" id="3.30.450.20">
    <property type="entry name" value="PAS domain"/>
    <property type="match status" value="5"/>
</dbReference>
<dbReference type="InterPro" id="IPR029016">
    <property type="entry name" value="GAF-like_dom_sf"/>
</dbReference>
<feature type="domain" description="PAS" evidence="18">
    <location>
        <begin position="1250"/>
        <end position="1303"/>
    </location>
</feature>
<proteinExistence type="predicted"/>
<dbReference type="GO" id="GO:0005524">
    <property type="term" value="F:ATP binding"/>
    <property type="evidence" value="ECO:0007669"/>
    <property type="project" value="UniProtKB-KW"/>
</dbReference>
<evidence type="ECO:0000256" key="5">
    <source>
        <dbReference type="ARBA" id="ARBA00022475"/>
    </source>
</evidence>
<feature type="domain" description="PAC" evidence="19">
    <location>
        <begin position="798"/>
        <end position="850"/>
    </location>
</feature>
<dbReference type="Pfam" id="PF00512">
    <property type="entry name" value="HisKA"/>
    <property type="match status" value="1"/>
</dbReference>
<dbReference type="SUPFAM" id="SSF55781">
    <property type="entry name" value="GAF domain-like"/>
    <property type="match status" value="2"/>
</dbReference>
<keyword evidence="10" id="KW-0067">ATP-binding</keyword>
<dbReference type="InterPro" id="IPR004358">
    <property type="entry name" value="Sig_transdc_His_kin-like_C"/>
</dbReference>
<feature type="domain" description="PAC" evidence="19">
    <location>
        <begin position="1327"/>
        <end position="1377"/>
    </location>
</feature>
<feature type="domain" description="PAC" evidence="19">
    <location>
        <begin position="1070"/>
        <end position="1122"/>
    </location>
</feature>
<evidence type="ECO:0000256" key="10">
    <source>
        <dbReference type="ARBA" id="ARBA00022840"/>
    </source>
</evidence>
<keyword evidence="21" id="KW-1185">Reference proteome</keyword>
<dbReference type="OrthoDB" id="8573350at2"/>
<dbReference type="Gene3D" id="3.30.450.40">
    <property type="match status" value="2"/>
</dbReference>
<dbReference type="InterPro" id="IPR013655">
    <property type="entry name" value="PAS_fold_3"/>
</dbReference>
<evidence type="ECO:0000256" key="12">
    <source>
        <dbReference type="ARBA" id="ARBA00023136"/>
    </source>
</evidence>
<gene>
    <name evidence="20" type="ORF">SAMN05216190_12838</name>
</gene>
<protein>
    <recommendedName>
        <fullName evidence="14">Sensor protein FixL</fullName>
        <ecNumber evidence="4">2.7.13.3</ecNumber>
    </recommendedName>
</protein>
<dbReference type="Pfam" id="PF13185">
    <property type="entry name" value="GAF_2"/>
    <property type="match status" value="1"/>
</dbReference>
<keyword evidence="12 16" id="KW-0472">Membrane</keyword>
<dbReference type="GO" id="GO:0005886">
    <property type="term" value="C:plasma membrane"/>
    <property type="evidence" value="ECO:0007669"/>
    <property type="project" value="UniProtKB-SubCell"/>
</dbReference>
<dbReference type="GO" id="GO:0000155">
    <property type="term" value="F:phosphorelay sensor kinase activity"/>
    <property type="evidence" value="ECO:0007669"/>
    <property type="project" value="InterPro"/>
</dbReference>
<dbReference type="InterPro" id="IPR036890">
    <property type="entry name" value="HATPase_C_sf"/>
</dbReference>
<dbReference type="InterPro" id="IPR035965">
    <property type="entry name" value="PAS-like_dom_sf"/>
</dbReference>
<feature type="domain" description="PAS" evidence="18">
    <location>
        <begin position="851"/>
        <end position="923"/>
    </location>
</feature>
<dbReference type="InterPro" id="IPR000014">
    <property type="entry name" value="PAS"/>
</dbReference>
<feature type="domain" description="PAS" evidence="18">
    <location>
        <begin position="993"/>
        <end position="1068"/>
    </location>
</feature>
<keyword evidence="11" id="KW-0902">Two-component regulatory system</keyword>
<comment type="subcellular location">
    <subcellularLocation>
        <location evidence="2">Cell membrane</location>
    </subcellularLocation>
    <subcellularLocation>
        <location evidence="3">Membrane raft</location>
        <topology evidence="3">Multi-pass membrane protein</topology>
    </subcellularLocation>
</comment>
<dbReference type="Pfam" id="PF01590">
    <property type="entry name" value="GAF"/>
    <property type="match status" value="1"/>
</dbReference>
<keyword evidence="16" id="KW-1133">Transmembrane helix</keyword>
<evidence type="ECO:0000256" key="9">
    <source>
        <dbReference type="ARBA" id="ARBA00022777"/>
    </source>
</evidence>